<reference evidence="2" key="1">
    <citation type="journal article" date="2011" name="Science">
        <title>The plant cell wall-decomposing machinery underlies the functional diversity of forest fungi.</title>
        <authorList>
            <person name="Eastwood D.C."/>
            <person name="Floudas D."/>
            <person name="Binder M."/>
            <person name="Majcherczyk A."/>
            <person name="Schneider P."/>
            <person name="Aerts A."/>
            <person name="Asiegbu F.O."/>
            <person name="Baker S.E."/>
            <person name="Barry K."/>
            <person name="Bendiksby M."/>
            <person name="Blumentritt M."/>
            <person name="Coutinho P.M."/>
            <person name="Cullen D."/>
            <person name="de Vries R.P."/>
            <person name="Gathman A."/>
            <person name="Goodell B."/>
            <person name="Henrissat B."/>
            <person name="Ihrmark K."/>
            <person name="Kauserud H."/>
            <person name="Kohler A."/>
            <person name="LaButti K."/>
            <person name="Lapidus A."/>
            <person name="Lavin J.L."/>
            <person name="Lee Y.-H."/>
            <person name="Lindquist E."/>
            <person name="Lilly W."/>
            <person name="Lucas S."/>
            <person name="Morin E."/>
            <person name="Murat C."/>
            <person name="Oguiza J.A."/>
            <person name="Park J."/>
            <person name="Pisabarro A.G."/>
            <person name="Riley R."/>
            <person name="Rosling A."/>
            <person name="Salamov A."/>
            <person name="Schmidt O."/>
            <person name="Schmutz J."/>
            <person name="Skrede I."/>
            <person name="Stenlid J."/>
            <person name="Wiebenga A."/>
            <person name="Xie X."/>
            <person name="Kuees U."/>
            <person name="Hibbett D.S."/>
            <person name="Hoffmeister D."/>
            <person name="Hoegberg N."/>
            <person name="Martin F."/>
            <person name="Grigoriev I.V."/>
            <person name="Watkinson S.C."/>
        </authorList>
    </citation>
    <scope>NUCLEOTIDE SEQUENCE [LARGE SCALE GENOMIC DNA]</scope>
    <source>
        <strain evidence="2">strain S7.3</strain>
    </source>
</reference>
<accession>F8QKN6</accession>
<organism evidence="2">
    <name type="scientific">Serpula lacrymans var. lacrymans (strain S7.3)</name>
    <name type="common">Dry rot fungus</name>
    <dbReference type="NCBI Taxonomy" id="936435"/>
    <lineage>
        <taxon>Eukaryota</taxon>
        <taxon>Fungi</taxon>
        <taxon>Dikarya</taxon>
        <taxon>Basidiomycota</taxon>
        <taxon>Agaricomycotina</taxon>
        <taxon>Agaricomycetes</taxon>
        <taxon>Agaricomycetidae</taxon>
        <taxon>Boletales</taxon>
        <taxon>Coniophorineae</taxon>
        <taxon>Serpulaceae</taxon>
        <taxon>Serpula</taxon>
    </lineage>
</organism>
<proteinExistence type="predicted"/>
<gene>
    <name evidence="1" type="ORF">SERLA73DRAFT_192477</name>
</gene>
<keyword evidence="2" id="KW-1185">Reference proteome</keyword>
<evidence type="ECO:0000313" key="2">
    <source>
        <dbReference type="Proteomes" id="UP000008063"/>
    </source>
</evidence>
<dbReference type="InParanoid" id="F8QKN6"/>
<dbReference type="HOGENOM" id="CLU_2905564_0_0_1"/>
<dbReference type="AlphaFoldDB" id="F8QKN6"/>
<dbReference type="EMBL" id="GL946296">
    <property type="protein sequence ID" value="EGN91134.1"/>
    <property type="molecule type" value="Genomic_DNA"/>
</dbReference>
<protein>
    <submittedName>
        <fullName evidence="1">Uncharacterized protein</fullName>
    </submittedName>
</protein>
<evidence type="ECO:0000313" key="1">
    <source>
        <dbReference type="EMBL" id="EGN91134.1"/>
    </source>
</evidence>
<sequence length="63" mass="7055">MNAVSNVTGLYSHKVKSNSKKESRKIMMSWEDASKKKGKAKTLSVSTQFLYCQSGILKKICVQ</sequence>
<name>F8QKN6_SERL3</name>
<dbReference type="Proteomes" id="UP000008063">
    <property type="component" value="Unassembled WGS sequence"/>
</dbReference>